<dbReference type="Pfam" id="PF16321">
    <property type="entry name" value="Ribosom_S30AE_C"/>
    <property type="match status" value="1"/>
</dbReference>
<dbReference type="InterPro" id="IPR050574">
    <property type="entry name" value="HPF/YfiA_ribosome-assoc"/>
</dbReference>
<name>X5HLK2_9RICK</name>
<dbReference type="STRING" id="1286528.NHE_0333"/>
<evidence type="ECO:0000256" key="2">
    <source>
        <dbReference type="ARBA" id="ARBA00038695"/>
    </source>
</evidence>
<evidence type="ECO:0000313" key="5">
    <source>
        <dbReference type="EMBL" id="AHX11285.1"/>
    </source>
</evidence>
<dbReference type="Pfam" id="PF02482">
    <property type="entry name" value="Ribosomal_S30AE"/>
    <property type="match status" value="1"/>
</dbReference>
<organism evidence="5 6">
    <name type="scientific">Neorickettsia helminthoeca str. Oregon</name>
    <dbReference type="NCBI Taxonomy" id="1286528"/>
    <lineage>
        <taxon>Bacteria</taxon>
        <taxon>Pseudomonadati</taxon>
        <taxon>Pseudomonadota</taxon>
        <taxon>Alphaproteobacteria</taxon>
        <taxon>Rickettsiales</taxon>
        <taxon>Anaplasmataceae</taxon>
        <taxon>Neorickettsia</taxon>
    </lineage>
</organism>
<keyword evidence="1" id="KW-0810">Translation regulation</keyword>
<dbReference type="SUPFAM" id="SSF69754">
    <property type="entry name" value="Ribosome binding protein Y (YfiA homologue)"/>
    <property type="match status" value="1"/>
</dbReference>
<accession>X5HLK2</accession>
<dbReference type="InterPro" id="IPR032528">
    <property type="entry name" value="Ribosom_S30AE_C"/>
</dbReference>
<dbReference type="InterPro" id="IPR038416">
    <property type="entry name" value="Ribosom_S30AE_C_sf"/>
</dbReference>
<dbReference type="EMBL" id="CP007481">
    <property type="protein sequence ID" value="AHX11285.1"/>
    <property type="molecule type" value="Genomic_DNA"/>
</dbReference>
<dbReference type="Proteomes" id="UP000023755">
    <property type="component" value="Chromosome"/>
</dbReference>
<dbReference type="HOGENOM" id="CLU_071472_0_1_5"/>
<proteinExistence type="predicted"/>
<dbReference type="GO" id="GO:0022627">
    <property type="term" value="C:cytosolic small ribosomal subunit"/>
    <property type="evidence" value="ECO:0007669"/>
    <property type="project" value="TreeGrafter"/>
</dbReference>
<dbReference type="GO" id="GO:0045900">
    <property type="term" value="P:negative regulation of translational elongation"/>
    <property type="evidence" value="ECO:0007669"/>
    <property type="project" value="TreeGrafter"/>
</dbReference>
<dbReference type="InterPro" id="IPR003489">
    <property type="entry name" value="RHF/RaiA"/>
</dbReference>
<dbReference type="Gene3D" id="3.30.505.50">
    <property type="entry name" value="Sigma 54 modulation/S30EA ribosomal protein, C-terminal domain"/>
    <property type="match status" value="1"/>
</dbReference>
<evidence type="ECO:0000259" key="4">
    <source>
        <dbReference type="Pfam" id="PF16321"/>
    </source>
</evidence>
<dbReference type="RefSeq" id="WP_038559210.1">
    <property type="nucleotide sequence ID" value="NZ_CP007481.1"/>
</dbReference>
<evidence type="ECO:0000256" key="3">
    <source>
        <dbReference type="ARBA" id="ARBA00041148"/>
    </source>
</evidence>
<evidence type="ECO:0000313" key="6">
    <source>
        <dbReference type="Proteomes" id="UP000023755"/>
    </source>
</evidence>
<dbReference type="NCBIfam" id="TIGR00741">
    <property type="entry name" value="yfiA"/>
    <property type="match status" value="1"/>
</dbReference>
<protein>
    <recommendedName>
        <fullName evidence="3">Ribosome hibernation promoting factor</fullName>
    </recommendedName>
</protein>
<gene>
    <name evidence="5" type="primary">raiA</name>
    <name evidence="5" type="ORF">NHE_0333</name>
</gene>
<dbReference type="PANTHER" id="PTHR33231">
    <property type="entry name" value="30S RIBOSOMAL PROTEIN"/>
    <property type="match status" value="1"/>
</dbReference>
<dbReference type="KEGG" id="nhm:NHE_0333"/>
<comment type="subunit">
    <text evidence="2">Associates exclusively with 100S ribosomes, which are dimers of 70S ribosomes.</text>
</comment>
<feature type="domain" description="Sigma 54 modulation/S30EA ribosomal protein C-terminal" evidence="4">
    <location>
        <begin position="124"/>
        <end position="173"/>
    </location>
</feature>
<reference evidence="5 6" key="1">
    <citation type="submission" date="2014-03" db="EMBL/GenBank/DDBJ databases">
        <title>Sequencing and Comparison of Genomes and Transcriptome Profiles of Human Ehrlichiosis Agents.</title>
        <authorList>
            <person name="Lin M."/>
            <person name="Daugherty S.C."/>
            <person name="Nagaraj S."/>
            <person name="Cheng Z."/>
            <person name="Xiong Q."/>
            <person name="Lin F.-Y."/>
            <person name="Sengamalay N."/>
            <person name="Ott S."/>
            <person name="Godinez A."/>
            <person name="Tallon L.J."/>
            <person name="Sadzewicz L."/>
            <person name="Fraser C.M."/>
            <person name="Dunning Hotopp J.C."/>
            <person name="Rikihisa Y."/>
        </authorList>
    </citation>
    <scope>NUCLEOTIDE SEQUENCE [LARGE SCALE GENOMIC DNA]</scope>
    <source>
        <strain evidence="5 6">Oregon</strain>
    </source>
</reference>
<sequence>MKVIVAGHGFNLGSSLSEHITDHLSSSVEKYFSHAVSGRVSLSKVGRLFSADIVVNDGVPNKPVIKASAESSDPYLAADSAIARISAKLRRYKQKLKDHKTASRFNMKLSLHQQDYEEGGVRQLVVKEEKIELRQLSLEDAIMHMDLISAAVFVFINIESNRLSIIHREDKGDHIVLLDTNQTFKESES</sequence>
<evidence type="ECO:0000256" key="1">
    <source>
        <dbReference type="ARBA" id="ARBA00022845"/>
    </source>
</evidence>
<keyword evidence="6" id="KW-1185">Reference proteome</keyword>
<dbReference type="AlphaFoldDB" id="X5HLK2"/>
<dbReference type="InterPro" id="IPR036567">
    <property type="entry name" value="RHF-like"/>
</dbReference>
<dbReference type="GO" id="GO:0043024">
    <property type="term" value="F:ribosomal small subunit binding"/>
    <property type="evidence" value="ECO:0007669"/>
    <property type="project" value="TreeGrafter"/>
</dbReference>
<dbReference type="Gene3D" id="3.30.160.100">
    <property type="entry name" value="Ribosome hibernation promotion factor-like"/>
    <property type="match status" value="1"/>
</dbReference>
<dbReference type="OrthoDB" id="9794975at2"/>
<dbReference type="PANTHER" id="PTHR33231:SF1">
    <property type="entry name" value="30S RIBOSOMAL PROTEIN"/>
    <property type="match status" value="1"/>
</dbReference>